<accession>A0A7W8EGX2</accession>
<comment type="caution">
    <text evidence="1">The sequence shown here is derived from an EMBL/GenBank/DDBJ whole genome shotgun (WGS) entry which is preliminary data.</text>
</comment>
<keyword evidence="2" id="KW-1185">Reference proteome</keyword>
<dbReference type="AlphaFoldDB" id="A0A7W8EGX2"/>
<evidence type="ECO:0000313" key="2">
    <source>
        <dbReference type="Proteomes" id="UP000568380"/>
    </source>
</evidence>
<protein>
    <submittedName>
        <fullName evidence="1">Uncharacterized protein</fullName>
    </submittedName>
</protein>
<organism evidence="1 2">
    <name type="scientific">Nonomuraea endophytica</name>
    <dbReference type="NCBI Taxonomy" id="714136"/>
    <lineage>
        <taxon>Bacteria</taxon>
        <taxon>Bacillati</taxon>
        <taxon>Actinomycetota</taxon>
        <taxon>Actinomycetes</taxon>
        <taxon>Streptosporangiales</taxon>
        <taxon>Streptosporangiaceae</taxon>
        <taxon>Nonomuraea</taxon>
    </lineage>
</organism>
<proteinExistence type="predicted"/>
<sequence length="40" mass="4254">MTKTTLTGIALKSAKSLGQAGQRVGFKDCARTGNWERIAS</sequence>
<dbReference type="Proteomes" id="UP000568380">
    <property type="component" value="Unassembled WGS sequence"/>
</dbReference>
<reference evidence="1 2" key="1">
    <citation type="submission" date="2020-08" db="EMBL/GenBank/DDBJ databases">
        <title>Genomic Encyclopedia of Type Strains, Phase IV (KMG-IV): sequencing the most valuable type-strain genomes for metagenomic binning, comparative biology and taxonomic classification.</title>
        <authorList>
            <person name="Goeker M."/>
        </authorList>
    </citation>
    <scope>NUCLEOTIDE SEQUENCE [LARGE SCALE GENOMIC DNA]</scope>
    <source>
        <strain evidence="1 2">DSM 45385</strain>
    </source>
</reference>
<name>A0A7W8EGX2_9ACTN</name>
<dbReference type="RefSeq" id="WP_281395360.1">
    <property type="nucleotide sequence ID" value="NZ_JACHIN010000004.1"/>
</dbReference>
<gene>
    <name evidence="1" type="ORF">HNR40_003442</name>
</gene>
<evidence type="ECO:0000313" key="1">
    <source>
        <dbReference type="EMBL" id="MBB5077967.1"/>
    </source>
</evidence>
<dbReference type="EMBL" id="JACHIN010000004">
    <property type="protein sequence ID" value="MBB5077967.1"/>
    <property type="molecule type" value="Genomic_DNA"/>
</dbReference>